<dbReference type="Proteomes" id="UP001057402">
    <property type="component" value="Chromosome 3"/>
</dbReference>
<keyword evidence="2" id="KW-1185">Reference proteome</keyword>
<proteinExistence type="predicted"/>
<gene>
    <name evidence="1" type="ORF">MLD38_005985</name>
</gene>
<sequence>MDYPPKKSSNQVFEVVRQFHILRKWKKLSSSSSFAWTNPSSLRRASSFPQDDKAAAVVPKGYFAVSVGEGQKRFVVPTGVLSHPAFWELLREAEEEFGFQQKGILRIPCDVFVFEHVMRIVEGRKKGKKLLGVHSRRPVFCEDECHDAGTLSATEYASSPELHSFCPPVCR</sequence>
<protein>
    <submittedName>
        <fullName evidence="1">Uncharacterized protein</fullName>
    </submittedName>
</protein>
<comment type="caution">
    <text evidence="1">The sequence shown here is derived from an EMBL/GenBank/DDBJ whole genome shotgun (WGS) entry which is preliminary data.</text>
</comment>
<organism evidence="1 2">
    <name type="scientific">Melastoma candidum</name>
    <dbReference type="NCBI Taxonomy" id="119954"/>
    <lineage>
        <taxon>Eukaryota</taxon>
        <taxon>Viridiplantae</taxon>
        <taxon>Streptophyta</taxon>
        <taxon>Embryophyta</taxon>
        <taxon>Tracheophyta</taxon>
        <taxon>Spermatophyta</taxon>
        <taxon>Magnoliopsida</taxon>
        <taxon>eudicotyledons</taxon>
        <taxon>Gunneridae</taxon>
        <taxon>Pentapetalae</taxon>
        <taxon>rosids</taxon>
        <taxon>malvids</taxon>
        <taxon>Myrtales</taxon>
        <taxon>Melastomataceae</taxon>
        <taxon>Melastomatoideae</taxon>
        <taxon>Melastomateae</taxon>
        <taxon>Melastoma</taxon>
    </lineage>
</organism>
<evidence type="ECO:0000313" key="2">
    <source>
        <dbReference type="Proteomes" id="UP001057402"/>
    </source>
</evidence>
<evidence type="ECO:0000313" key="1">
    <source>
        <dbReference type="EMBL" id="KAI4379728.1"/>
    </source>
</evidence>
<name>A0ACB9RQL9_9MYRT</name>
<accession>A0ACB9RQL9</accession>
<reference evidence="2" key="1">
    <citation type="journal article" date="2023" name="Front. Plant Sci.">
        <title>Chromosomal-level genome assembly of Melastoma candidum provides insights into trichome evolution.</title>
        <authorList>
            <person name="Zhong Y."/>
            <person name="Wu W."/>
            <person name="Sun C."/>
            <person name="Zou P."/>
            <person name="Liu Y."/>
            <person name="Dai S."/>
            <person name="Zhou R."/>
        </authorList>
    </citation>
    <scope>NUCLEOTIDE SEQUENCE [LARGE SCALE GENOMIC DNA]</scope>
</reference>
<dbReference type="EMBL" id="CM042882">
    <property type="protein sequence ID" value="KAI4379728.1"/>
    <property type="molecule type" value="Genomic_DNA"/>
</dbReference>